<keyword evidence="2" id="KW-1185">Reference proteome</keyword>
<evidence type="ECO:0000313" key="2">
    <source>
        <dbReference type="Proteomes" id="UP000192674"/>
    </source>
</evidence>
<sequence>MSSGEALSYVHSDTASQVLCNALPDERLRDVLNSNMVFRERVKGTCRISDERKTTIDLTLQAVWDKFAPAQQVGGRPAQVNVNNKVVIDVSIAETDGYRSASKRTPILRAQAAANLESTVRGLLEELVPVLARQTDDLPDVDDDGTIAFASTPLNAGQFIDLPRPVQVLQLCTVAENTLGFDVVKAIENGTCTLRKPDGTTLALVVVDSVGSSAFTDRVARRPAKITDSSVTVRLRDDAMLDLMIGDTDPAIAEKLVQALGQG</sequence>
<evidence type="ECO:0000313" key="1">
    <source>
        <dbReference type="EMBL" id="SMD08848.1"/>
    </source>
</evidence>
<protein>
    <submittedName>
        <fullName evidence="1">Uncharacterized protein</fullName>
    </submittedName>
</protein>
<dbReference type="OrthoDB" id="3692187at2"/>
<dbReference type="RefSeq" id="WP_143446492.1">
    <property type="nucleotide sequence ID" value="NZ_FWXV01000003.1"/>
</dbReference>
<dbReference type="Proteomes" id="UP000192674">
    <property type="component" value="Unassembled WGS sequence"/>
</dbReference>
<organism evidence="1 2">
    <name type="scientific">Kibdelosporangium aridum</name>
    <dbReference type="NCBI Taxonomy" id="2030"/>
    <lineage>
        <taxon>Bacteria</taxon>
        <taxon>Bacillati</taxon>
        <taxon>Actinomycetota</taxon>
        <taxon>Actinomycetes</taxon>
        <taxon>Pseudonocardiales</taxon>
        <taxon>Pseudonocardiaceae</taxon>
        <taxon>Kibdelosporangium</taxon>
    </lineage>
</organism>
<proteinExistence type="predicted"/>
<dbReference type="EMBL" id="FWXV01000003">
    <property type="protein sequence ID" value="SMD08848.1"/>
    <property type="molecule type" value="Genomic_DNA"/>
</dbReference>
<reference evidence="1 2" key="1">
    <citation type="submission" date="2017-04" db="EMBL/GenBank/DDBJ databases">
        <authorList>
            <person name="Afonso C.L."/>
            <person name="Miller P.J."/>
            <person name="Scott M.A."/>
            <person name="Spackman E."/>
            <person name="Goraichik I."/>
            <person name="Dimitrov K.M."/>
            <person name="Suarez D.L."/>
            <person name="Swayne D.E."/>
        </authorList>
    </citation>
    <scope>NUCLEOTIDE SEQUENCE [LARGE SCALE GENOMIC DNA]</scope>
    <source>
        <strain evidence="1 2">DSM 43828</strain>
    </source>
</reference>
<name>A0A1Y5XRI5_KIBAR</name>
<accession>A0A1Y5XRI5</accession>
<dbReference type="AlphaFoldDB" id="A0A1Y5XRI5"/>
<gene>
    <name evidence="1" type="ORF">SAMN05661093_04358</name>
</gene>